<sequence>MSRTLTILTAGPGVSVQDMGRPGYLSQGLTQGGAADPVALHEGAALLGQSAMLAAIEMPGMGGTFEASADTRIALTGARMSAKIDDDPVVWNASHLLPAGARLTIGGAQTGAYGYLHVGGGFDTPVLLGARASHLSAGIGSVLEAGTSLPIGADNGGATGNVLTPVDRFGGGAVRIVPSMQTDEFTPETQNRFEATEFRRDARGNRMGVRMDQPGDGFFAADTLSIVSEVIVPGDIQITGDGAPFVLMCECQTTGGYPRIGTVIPCDLPRIAQAQAGTALRFAFVTPEEAAQITARARTEIKTLAGQVRPLVRNPRDIRDLLSYQLVGGVVSAMADPFATLTEEPTP</sequence>
<dbReference type="GO" id="GO:0016787">
    <property type="term" value="F:hydrolase activity"/>
    <property type="evidence" value="ECO:0007669"/>
    <property type="project" value="UniProtKB-KW"/>
</dbReference>
<keyword evidence="6" id="KW-1185">Reference proteome</keyword>
<dbReference type="Proteomes" id="UP000309550">
    <property type="component" value="Unassembled WGS sequence"/>
</dbReference>
<dbReference type="AlphaFoldDB" id="A0A5S3PFB2"/>
<dbReference type="GO" id="GO:0005524">
    <property type="term" value="F:ATP binding"/>
    <property type="evidence" value="ECO:0007669"/>
    <property type="project" value="UniProtKB-KW"/>
</dbReference>
<dbReference type="PANTHER" id="PTHR43309">
    <property type="entry name" value="5-OXOPROLINASE SUBUNIT C"/>
    <property type="match status" value="1"/>
</dbReference>
<dbReference type="PANTHER" id="PTHR43309:SF5">
    <property type="entry name" value="5-OXOPROLINASE SUBUNIT C"/>
    <property type="match status" value="1"/>
</dbReference>
<dbReference type="SUPFAM" id="SSF50891">
    <property type="entry name" value="Cyclophilin-like"/>
    <property type="match status" value="1"/>
</dbReference>
<dbReference type="SMART" id="SM00797">
    <property type="entry name" value="AHS2"/>
    <property type="match status" value="1"/>
</dbReference>
<feature type="domain" description="Carboxyltransferase" evidence="4">
    <location>
        <begin position="26"/>
        <end position="299"/>
    </location>
</feature>
<accession>A0A5S3PFB2</accession>
<keyword evidence="1" id="KW-0547">Nucleotide-binding</keyword>
<organism evidence="5 6">
    <name type="scientific">Sulfitobacter sabulilitoris</name>
    <dbReference type="NCBI Taxonomy" id="2562655"/>
    <lineage>
        <taxon>Bacteria</taxon>
        <taxon>Pseudomonadati</taxon>
        <taxon>Pseudomonadota</taxon>
        <taxon>Alphaproteobacteria</taxon>
        <taxon>Rhodobacterales</taxon>
        <taxon>Roseobacteraceae</taxon>
        <taxon>Sulfitobacter</taxon>
    </lineage>
</organism>
<reference evidence="5 6" key="1">
    <citation type="submission" date="2019-05" db="EMBL/GenBank/DDBJ databases">
        <title>Sulfitobacter sabulilitoris sp. nov., isolated from a marine sand.</title>
        <authorList>
            <person name="Yoon J.-H."/>
        </authorList>
    </citation>
    <scope>NUCLEOTIDE SEQUENCE [LARGE SCALE GENOMIC DNA]</scope>
    <source>
        <strain evidence="5 6">HSMS-29</strain>
    </source>
</reference>
<dbReference type="InterPro" id="IPR029000">
    <property type="entry name" value="Cyclophilin-like_dom_sf"/>
</dbReference>
<gene>
    <name evidence="5" type="ORF">FDT80_10750</name>
</gene>
<evidence type="ECO:0000256" key="3">
    <source>
        <dbReference type="ARBA" id="ARBA00022840"/>
    </source>
</evidence>
<keyword evidence="5" id="KW-0808">Transferase</keyword>
<dbReference type="RefSeq" id="WP_138662276.1">
    <property type="nucleotide sequence ID" value="NZ_VANS01000002.1"/>
</dbReference>
<name>A0A5S3PFB2_9RHOB</name>
<dbReference type="OrthoDB" id="9768696at2"/>
<proteinExistence type="predicted"/>
<protein>
    <submittedName>
        <fullName evidence="5">Biotin-dependent carboxyltransferase family protein</fullName>
    </submittedName>
</protein>
<evidence type="ECO:0000256" key="2">
    <source>
        <dbReference type="ARBA" id="ARBA00022801"/>
    </source>
</evidence>
<keyword evidence="3" id="KW-0067">ATP-binding</keyword>
<dbReference type="InterPro" id="IPR052708">
    <property type="entry name" value="PxpC"/>
</dbReference>
<comment type="caution">
    <text evidence="5">The sequence shown here is derived from an EMBL/GenBank/DDBJ whole genome shotgun (WGS) entry which is preliminary data.</text>
</comment>
<dbReference type="Pfam" id="PF02626">
    <property type="entry name" value="CT_A_B"/>
    <property type="match status" value="1"/>
</dbReference>
<dbReference type="EMBL" id="VANS01000002">
    <property type="protein sequence ID" value="TMM52735.1"/>
    <property type="molecule type" value="Genomic_DNA"/>
</dbReference>
<keyword evidence="2" id="KW-0378">Hydrolase</keyword>
<evidence type="ECO:0000256" key="1">
    <source>
        <dbReference type="ARBA" id="ARBA00022741"/>
    </source>
</evidence>
<dbReference type="GO" id="GO:0016740">
    <property type="term" value="F:transferase activity"/>
    <property type="evidence" value="ECO:0007669"/>
    <property type="project" value="UniProtKB-KW"/>
</dbReference>
<dbReference type="Gene3D" id="2.40.100.10">
    <property type="entry name" value="Cyclophilin-like"/>
    <property type="match status" value="1"/>
</dbReference>
<evidence type="ECO:0000313" key="6">
    <source>
        <dbReference type="Proteomes" id="UP000309550"/>
    </source>
</evidence>
<evidence type="ECO:0000259" key="4">
    <source>
        <dbReference type="SMART" id="SM00797"/>
    </source>
</evidence>
<dbReference type="InterPro" id="IPR003778">
    <property type="entry name" value="CT_A_B"/>
</dbReference>
<evidence type="ECO:0000313" key="5">
    <source>
        <dbReference type="EMBL" id="TMM52735.1"/>
    </source>
</evidence>